<dbReference type="RefSeq" id="WP_054632639.1">
    <property type="nucleotide sequence ID" value="NZ_CP014672.1"/>
</dbReference>
<evidence type="ECO:0000313" key="8">
    <source>
        <dbReference type="EMBL" id="ANW99488.1"/>
    </source>
</evidence>
<dbReference type="SUPFAM" id="SSF48013">
    <property type="entry name" value="NusB-like"/>
    <property type="match status" value="1"/>
</dbReference>
<evidence type="ECO:0000256" key="3">
    <source>
        <dbReference type="ARBA" id="ARBA00022884"/>
    </source>
</evidence>
<dbReference type="GO" id="GO:0005829">
    <property type="term" value="C:cytosol"/>
    <property type="evidence" value="ECO:0007669"/>
    <property type="project" value="TreeGrafter"/>
</dbReference>
<dbReference type="OrthoDB" id="9811381at2"/>
<dbReference type="PANTHER" id="PTHR11078:SF3">
    <property type="entry name" value="ANTITERMINATION NUSB DOMAIN-CONTAINING PROTEIN"/>
    <property type="match status" value="1"/>
</dbReference>
<dbReference type="GO" id="GO:0003723">
    <property type="term" value="F:RNA binding"/>
    <property type="evidence" value="ECO:0007669"/>
    <property type="project" value="UniProtKB-UniRule"/>
</dbReference>
<dbReference type="Pfam" id="PF01029">
    <property type="entry name" value="NusB"/>
    <property type="match status" value="1"/>
</dbReference>
<dbReference type="CDD" id="cd00619">
    <property type="entry name" value="Terminator_NusB"/>
    <property type="match status" value="1"/>
</dbReference>
<dbReference type="NCBIfam" id="TIGR01951">
    <property type="entry name" value="nusB"/>
    <property type="match status" value="1"/>
</dbReference>
<accession>A0A1B1YFE9</accession>
<evidence type="ECO:0000256" key="6">
    <source>
        <dbReference type="HAMAP-Rule" id="MF_00073"/>
    </source>
</evidence>
<dbReference type="InterPro" id="IPR006027">
    <property type="entry name" value="NusB_RsmB_TIM44"/>
</dbReference>
<dbReference type="InterPro" id="IPR011605">
    <property type="entry name" value="NusB_fam"/>
</dbReference>
<name>A0A1B1YFE9_THEST</name>
<dbReference type="HAMAP" id="MF_00073">
    <property type="entry name" value="NusB"/>
    <property type="match status" value="1"/>
</dbReference>
<dbReference type="EMBL" id="CP014672">
    <property type="protein sequence ID" value="ANW99488.1"/>
    <property type="molecule type" value="Genomic_DNA"/>
</dbReference>
<proteinExistence type="inferred from homology"/>
<evidence type="ECO:0000256" key="5">
    <source>
        <dbReference type="ARBA" id="ARBA00023163"/>
    </source>
</evidence>
<comment type="function">
    <text evidence="6">Involved in transcription antitermination. Required for transcription of ribosomal RNA (rRNA) genes. Binds specifically to the boxA antiterminator sequence of the ribosomal RNA (rrn) operons.</text>
</comment>
<dbReference type="AlphaFoldDB" id="A0A1B1YFE9"/>
<dbReference type="PANTHER" id="PTHR11078">
    <property type="entry name" value="N UTILIZATION SUBSTANCE PROTEIN B-RELATED"/>
    <property type="match status" value="1"/>
</dbReference>
<comment type="similarity">
    <text evidence="1 6">Belongs to the NusB family.</text>
</comment>
<organism evidence="8 9">
    <name type="scientific">Thermoclostridium stercorarium subsp. thermolacticum DSM 2910</name>
    <dbReference type="NCBI Taxonomy" id="1121336"/>
    <lineage>
        <taxon>Bacteria</taxon>
        <taxon>Bacillati</taxon>
        <taxon>Bacillota</taxon>
        <taxon>Clostridia</taxon>
        <taxon>Eubacteriales</taxon>
        <taxon>Oscillospiraceae</taxon>
        <taxon>Thermoclostridium</taxon>
    </lineage>
</organism>
<keyword evidence="4 6" id="KW-0805">Transcription regulation</keyword>
<evidence type="ECO:0000256" key="4">
    <source>
        <dbReference type="ARBA" id="ARBA00023015"/>
    </source>
</evidence>
<dbReference type="GO" id="GO:0006353">
    <property type="term" value="P:DNA-templated transcription termination"/>
    <property type="evidence" value="ECO:0007669"/>
    <property type="project" value="UniProtKB-UniRule"/>
</dbReference>
<protein>
    <recommendedName>
        <fullName evidence="6">Transcription antitermination protein NusB</fullName>
    </recommendedName>
    <alternativeName>
        <fullName evidence="6">Antitermination factor NusB</fullName>
    </alternativeName>
</protein>
<reference evidence="8 9" key="1">
    <citation type="submission" date="2016-02" db="EMBL/GenBank/DDBJ databases">
        <title>Comparison of Clostridium stercorarium subspecies using comparative genomics and transcriptomics.</title>
        <authorList>
            <person name="Schellenberg J."/>
            <person name="Thallinger G."/>
            <person name="Levin D.B."/>
            <person name="Zhang X."/>
            <person name="Alvare G."/>
            <person name="Fristensky B."/>
            <person name="Sparling R."/>
        </authorList>
    </citation>
    <scope>NUCLEOTIDE SEQUENCE [LARGE SCALE GENOMIC DNA]</scope>
    <source>
        <strain evidence="8 9">DSM 2910</strain>
    </source>
</reference>
<dbReference type="Proteomes" id="UP000092971">
    <property type="component" value="Chromosome"/>
</dbReference>
<evidence type="ECO:0000256" key="1">
    <source>
        <dbReference type="ARBA" id="ARBA00005952"/>
    </source>
</evidence>
<keyword evidence="2 6" id="KW-0889">Transcription antitermination</keyword>
<gene>
    <name evidence="6" type="primary">nusB</name>
    <name evidence="8" type="ORF">CSTERTH_10840</name>
</gene>
<feature type="domain" description="NusB/RsmB/TIM44" evidence="7">
    <location>
        <begin position="5"/>
        <end position="130"/>
    </location>
</feature>
<keyword evidence="5 6" id="KW-0804">Transcription</keyword>
<evidence type="ECO:0000313" key="9">
    <source>
        <dbReference type="Proteomes" id="UP000092971"/>
    </source>
</evidence>
<evidence type="ECO:0000259" key="7">
    <source>
        <dbReference type="Pfam" id="PF01029"/>
    </source>
</evidence>
<evidence type="ECO:0000256" key="2">
    <source>
        <dbReference type="ARBA" id="ARBA00022814"/>
    </source>
</evidence>
<dbReference type="InterPro" id="IPR035926">
    <property type="entry name" value="NusB-like_sf"/>
</dbReference>
<dbReference type="Gene3D" id="1.10.940.10">
    <property type="entry name" value="NusB-like"/>
    <property type="match status" value="1"/>
</dbReference>
<dbReference type="GO" id="GO:0031564">
    <property type="term" value="P:transcription antitermination"/>
    <property type="evidence" value="ECO:0007669"/>
    <property type="project" value="UniProtKB-KW"/>
</dbReference>
<keyword evidence="3 6" id="KW-0694">RNA-binding</keyword>
<sequence length="139" mass="16292">MSRRITRENAMKLLYQIQLRDDDIEEQIRMFLEENEDLENLDREFFLDVIHGVIDHKEEIDNLIQVNSIGWRLERMPKVDLAIMRLAVYELKYRKDIPVNVSINEAVELAKKYGTDQSKNFINGVLGKIAAGLKADEEQ</sequence>